<dbReference type="Proteomes" id="UP000584405">
    <property type="component" value="Unassembled WGS sequence"/>
</dbReference>
<protein>
    <submittedName>
        <fullName evidence="2">Uncharacterized protein</fullName>
    </submittedName>
</protein>
<organism evidence="2 3">
    <name type="scientific">Pectobacterium versatile</name>
    <dbReference type="NCBI Taxonomy" id="2488639"/>
    <lineage>
        <taxon>Bacteria</taxon>
        <taxon>Pseudomonadati</taxon>
        <taxon>Pseudomonadota</taxon>
        <taxon>Gammaproteobacteria</taxon>
        <taxon>Enterobacterales</taxon>
        <taxon>Pectobacteriaceae</taxon>
        <taxon>Pectobacterium</taxon>
    </lineage>
</organism>
<dbReference type="RefSeq" id="WP_180790553.1">
    <property type="nucleotide sequence ID" value="NZ_JACDRT010000018.1"/>
</dbReference>
<evidence type="ECO:0000256" key="1">
    <source>
        <dbReference type="SAM" id="MobiDB-lite"/>
    </source>
</evidence>
<dbReference type="AlphaFoldDB" id="A0AAW3RV45"/>
<evidence type="ECO:0000313" key="3">
    <source>
        <dbReference type="Proteomes" id="UP000584405"/>
    </source>
</evidence>
<evidence type="ECO:0000313" key="2">
    <source>
        <dbReference type="EMBL" id="MBA0160931.1"/>
    </source>
</evidence>
<feature type="region of interest" description="Disordered" evidence="1">
    <location>
        <begin position="90"/>
        <end position="115"/>
    </location>
</feature>
<name>A0AAW3RV45_9GAMM</name>
<dbReference type="EMBL" id="JACDRT010000018">
    <property type="protein sequence ID" value="MBA0160931.1"/>
    <property type="molecule type" value="Genomic_DNA"/>
</dbReference>
<accession>A0AAW3RV45</accession>
<feature type="region of interest" description="Disordered" evidence="1">
    <location>
        <begin position="1"/>
        <end position="22"/>
    </location>
</feature>
<comment type="caution">
    <text evidence="2">The sequence shown here is derived from an EMBL/GenBank/DDBJ whole genome shotgun (WGS) entry which is preliminary data.</text>
</comment>
<reference evidence="2 3" key="1">
    <citation type="submission" date="2020-07" db="EMBL/GenBank/DDBJ databases">
        <title>Updated taxonomy of Pectobacterium genus in the CIRM-CFBP bacterial collection: when new species reveal old endemic population.</title>
        <authorList>
            <person name="Pedron J."/>
            <person name="Barny M.A."/>
            <person name="Portier P."/>
        </authorList>
    </citation>
    <scope>NUCLEOTIDE SEQUENCE [LARGE SCALE GENOMIC DNA]</scope>
    <source>
        <strain evidence="2 3">CFBP5669</strain>
    </source>
</reference>
<gene>
    <name evidence="2" type="ORF">H0253_19035</name>
</gene>
<sequence length="115" mass="12880">MNNSNSFNSTFPTGKHSRVGTGYQNTFDVKSKRTAFSPSQRQRIPELGRELRSATGKKRERLMAEFDEMLDSVNPTPADIRMITQYAKTGSSTADELSTDDAGKLQEISQYIPNE</sequence>
<proteinExistence type="predicted"/>